<dbReference type="Pfam" id="PF00582">
    <property type="entry name" value="Usp"/>
    <property type="match status" value="1"/>
</dbReference>
<comment type="similarity">
    <text evidence="1">Belongs to the universal stress protein A family.</text>
</comment>
<dbReference type="InterPro" id="IPR014729">
    <property type="entry name" value="Rossmann-like_a/b/a_fold"/>
</dbReference>
<proteinExistence type="inferred from homology"/>
<dbReference type="OrthoDB" id="1522603at2"/>
<dbReference type="SUPFAM" id="SSF52402">
    <property type="entry name" value="Adenine nucleotide alpha hydrolases-like"/>
    <property type="match status" value="2"/>
</dbReference>
<dbReference type="InterPro" id="IPR006015">
    <property type="entry name" value="Universal_stress_UspA"/>
</dbReference>
<dbReference type="RefSeq" id="WP_106565675.1">
    <property type="nucleotide sequence ID" value="NZ_JAUVYL010000077.1"/>
</dbReference>
<evidence type="ECO:0000259" key="2">
    <source>
        <dbReference type="Pfam" id="PF00582"/>
    </source>
</evidence>
<dbReference type="EMBL" id="PYGF01000001">
    <property type="protein sequence ID" value="PSL07605.1"/>
    <property type="molecule type" value="Genomic_DNA"/>
</dbReference>
<name>A0A2P8EDP7_9BACT</name>
<evidence type="ECO:0000256" key="1">
    <source>
        <dbReference type="ARBA" id="ARBA00008791"/>
    </source>
</evidence>
<evidence type="ECO:0000313" key="3">
    <source>
        <dbReference type="EMBL" id="PSL07605.1"/>
    </source>
</evidence>
<dbReference type="PANTHER" id="PTHR46268:SF6">
    <property type="entry name" value="UNIVERSAL STRESS PROTEIN UP12"/>
    <property type="match status" value="1"/>
</dbReference>
<dbReference type="Gene3D" id="3.40.50.620">
    <property type="entry name" value="HUPs"/>
    <property type="match status" value="2"/>
</dbReference>
<gene>
    <name evidence="3" type="ORF">CLV48_101538</name>
</gene>
<dbReference type="AlphaFoldDB" id="A0A2P8EDP7"/>
<protein>
    <submittedName>
        <fullName evidence="3">Nucleotide-binding universal stress UspA family protein</fullName>
    </submittedName>
</protein>
<dbReference type="InterPro" id="IPR006016">
    <property type="entry name" value="UspA"/>
</dbReference>
<dbReference type="PANTHER" id="PTHR46268">
    <property type="entry name" value="STRESS RESPONSE PROTEIN NHAX"/>
    <property type="match status" value="1"/>
</dbReference>
<sequence>MKKILVPTDFSTCAKAAENYAFMLAKKIQAELIFIHVVITPVDWTKLTKEQENFFPDTKIAISKAKDQLNELVDQAENEGLSARKILVYNDGNEKIHKYVGAEQIDLVVMGSHGQYGFRDHILGTNTYSMLRRADVPVFVIKENNPKVELENLVFATNFNEETGESFRTVEKLSELFGIKLKVLFVNTPTYFMETNDIMNIGKSYLKDFGNYAYDIHIIDAFKEERGILQFAEKSKADGIALVTSGKSDLIQYFSPSVTENLITMTDLPVISIRKSKI</sequence>
<dbReference type="CDD" id="cd00293">
    <property type="entry name" value="USP-like"/>
    <property type="match status" value="2"/>
</dbReference>
<comment type="caution">
    <text evidence="3">The sequence shown here is derived from an EMBL/GenBank/DDBJ whole genome shotgun (WGS) entry which is preliminary data.</text>
</comment>
<keyword evidence="4" id="KW-1185">Reference proteome</keyword>
<dbReference type="PRINTS" id="PR01438">
    <property type="entry name" value="UNVRSLSTRESS"/>
</dbReference>
<reference evidence="3 4" key="1">
    <citation type="submission" date="2018-03" db="EMBL/GenBank/DDBJ databases">
        <title>Genomic Encyclopedia of Archaeal and Bacterial Type Strains, Phase II (KMG-II): from individual species to whole genera.</title>
        <authorList>
            <person name="Goeker M."/>
        </authorList>
    </citation>
    <scope>NUCLEOTIDE SEQUENCE [LARGE SCALE GENOMIC DNA]</scope>
    <source>
        <strain evidence="3 4">DSM 28057</strain>
    </source>
</reference>
<feature type="domain" description="UspA" evidence="2">
    <location>
        <begin position="1"/>
        <end position="142"/>
    </location>
</feature>
<evidence type="ECO:0000313" key="4">
    <source>
        <dbReference type="Proteomes" id="UP000240708"/>
    </source>
</evidence>
<accession>A0A2P8EDP7</accession>
<organism evidence="3 4">
    <name type="scientific">Cecembia rubra</name>
    <dbReference type="NCBI Taxonomy" id="1485585"/>
    <lineage>
        <taxon>Bacteria</taxon>
        <taxon>Pseudomonadati</taxon>
        <taxon>Bacteroidota</taxon>
        <taxon>Cytophagia</taxon>
        <taxon>Cytophagales</taxon>
        <taxon>Cyclobacteriaceae</taxon>
        <taxon>Cecembia</taxon>
    </lineage>
</organism>
<dbReference type="Proteomes" id="UP000240708">
    <property type="component" value="Unassembled WGS sequence"/>
</dbReference>